<protein>
    <submittedName>
        <fullName evidence="1">Transport inhibitor response 1</fullName>
    </submittedName>
</protein>
<reference evidence="1 2" key="1">
    <citation type="journal article" date="2018" name="Mol. Plant">
        <title>The genome of Artemisia annua provides insight into the evolution of Asteraceae family and artemisinin biosynthesis.</title>
        <authorList>
            <person name="Shen Q."/>
            <person name="Zhang L."/>
            <person name="Liao Z."/>
            <person name="Wang S."/>
            <person name="Yan T."/>
            <person name="Shi P."/>
            <person name="Liu M."/>
            <person name="Fu X."/>
            <person name="Pan Q."/>
            <person name="Wang Y."/>
            <person name="Lv Z."/>
            <person name="Lu X."/>
            <person name="Zhang F."/>
            <person name="Jiang W."/>
            <person name="Ma Y."/>
            <person name="Chen M."/>
            <person name="Hao X."/>
            <person name="Li L."/>
            <person name="Tang Y."/>
            <person name="Lv G."/>
            <person name="Zhou Y."/>
            <person name="Sun X."/>
            <person name="Brodelius P.E."/>
            <person name="Rose J.K.C."/>
            <person name="Tang K."/>
        </authorList>
    </citation>
    <scope>NUCLEOTIDE SEQUENCE [LARGE SCALE GENOMIC DNA]</scope>
    <source>
        <strain evidence="2">cv. Huhao1</strain>
        <tissue evidence="1">Leaf</tissue>
    </source>
</reference>
<gene>
    <name evidence="1" type="ORF">CTI12_AA272350</name>
</gene>
<dbReference type="Proteomes" id="UP000245207">
    <property type="component" value="Unassembled WGS sequence"/>
</dbReference>
<comment type="caution">
    <text evidence="1">The sequence shown here is derived from an EMBL/GenBank/DDBJ whole genome shotgun (WGS) entry which is preliminary data.</text>
</comment>
<dbReference type="AlphaFoldDB" id="A0A2U1NFF2"/>
<dbReference type="STRING" id="35608.A0A2U1NFF2"/>
<dbReference type="InterPro" id="IPR032675">
    <property type="entry name" value="LRR_dom_sf"/>
</dbReference>
<accession>A0A2U1NFF2</accession>
<organism evidence="1 2">
    <name type="scientific">Artemisia annua</name>
    <name type="common">Sweet wormwood</name>
    <dbReference type="NCBI Taxonomy" id="35608"/>
    <lineage>
        <taxon>Eukaryota</taxon>
        <taxon>Viridiplantae</taxon>
        <taxon>Streptophyta</taxon>
        <taxon>Embryophyta</taxon>
        <taxon>Tracheophyta</taxon>
        <taxon>Spermatophyta</taxon>
        <taxon>Magnoliopsida</taxon>
        <taxon>eudicotyledons</taxon>
        <taxon>Gunneridae</taxon>
        <taxon>Pentapetalae</taxon>
        <taxon>asterids</taxon>
        <taxon>campanulids</taxon>
        <taxon>Asterales</taxon>
        <taxon>Asteraceae</taxon>
        <taxon>Asteroideae</taxon>
        <taxon>Anthemideae</taxon>
        <taxon>Artemisiinae</taxon>
        <taxon>Artemisia</taxon>
    </lineage>
</organism>
<keyword evidence="2" id="KW-1185">Reference proteome</keyword>
<dbReference type="EMBL" id="PKPP01002936">
    <property type="protein sequence ID" value="PWA72221.1"/>
    <property type="molecule type" value="Genomic_DNA"/>
</dbReference>
<dbReference type="Gene3D" id="3.80.10.10">
    <property type="entry name" value="Ribonuclease Inhibitor"/>
    <property type="match status" value="1"/>
</dbReference>
<name>A0A2U1NFF2_ARTAN</name>
<dbReference type="OrthoDB" id="1927576at2759"/>
<evidence type="ECO:0000313" key="2">
    <source>
        <dbReference type="Proteomes" id="UP000245207"/>
    </source>
</evidence>
<evidence type="ECO:0000313" key="1">
    <source>
        <dbReference type="EMBL" id="PWA72221.1"/>
    </source>
</evidence>
<proteinExistence type="predicted"/>
<sequence>MTNTALISIARNRPNFTCFRLCILEPRAPDHLTFEPLDSGFGAIVETCKDIIFIKILAKVLKSRRVFFLSYWAEVHYNSDVS</sequence>